<keyword evidence="2" id="KW-1185">Reference proteome</keyword>
<dbReference type="AlphaFoldDB" id="A0A165G2S7"/>
<proteinExistence type="predicted"/>
<organism evidence="1 2">
    <name type="scientific">Laetiporus sulphureus 93-53</name>
    <dbReference type="NCBI Taxonomy" id="1314785"/>
    <lineage>
        <taxon>Eukaryota</taxon>
        <taxon>Fungi</taxon>
        <taxon>Dikarya</taxon>
        <taxon>Basidiomycota</taxon>
        <taxon>Agaricomycotina</taxon>
        <taxon>Agaricomycetes</taxon>
        <taxon>Polyporales</taxon>
        <taxon>Laetiporus</taxon>
    </lineage>
</organism>
<evidence type="ECO:0000313" key="1">
    <source>
        <dbReference type="EMBL" id="KZT09752.1"/>
    </source>
</evidence>
<gene>
    <name evidence="1" type="ORF">LAESUDRAFT_748296</name>
</gene>
<dbReference type="STRING" id="1314785.A0A165G2S7"/>
<evidence type="ECO:0000313" key="2">
    <source>
        <dbReference type="Proteomes" id="UP000076871"/>
    </source>
</evidence>
<accession>A0A165G2S7</accession>
<protein>
    <recommendedName>
        <fullName evidence="3">F-box domain-containing protein</fullName>
    </recommendedName>
</protein>
<dbReference type="InParanoid" id="A0A165G2S7"/>
<dbReference type="Proteomes" id="UP000076871">
    <property type="component" value="Unassembled WGS sequence"/>
</dbReference>
<evidence type="ECO:0008006" key="3">
    <source>
        <dbReference type="Google" id="ProtNLM"/>
    </source>
</evidence>
<dbReference type="GeneID" id="63828536"/>
<name>A0A165G2S7_9APHY</name>
<sequence length="452" mass="51404">MQHSVLQLTDCPDVAMQQDQQRFPQELCEQIMDYLQDDQDALLACALVSRPWVPRARSYAFRTVTLRNVKRFKAFQRLLRQDSTIAPHVRCLSVCRFQPEDHSTRLEREWPTLLMTLNRVEEVTVGMWSVEDLPEQVAQNLHLYLGAIKSIRFFLPGCSLQASDFLCLVGACPRLSVLHLHAVQLVIPKTTGLSSDAATSGFMLPPGLSGIIPANANSLEAVHARWCDEDTVQLLLSTPLGRNLRRLEIPFTGLSDMSRRLVHSADRSLEDLCLVISSKLNFFMPVLGSLESHDFPQLPNLDYLHLRSDLTSDLLSDLDDIASALLVTSHAVKPMKRIAISLQEFSGRPLTALWTEEQLPRFWKDIVEALERFIDASQVITIQFNILFLDTQGAHARDTTDQIVRFLERLRKKHYRLGVVYGNKWVDSYGSPVDFGGGLSIERQEFWFDYPD</sequence>
<reference evidence="1 2" key="1">
    <citation type="journal article" date="2016" name="Mol. Biol. Evol.">
        <title>Comparative Genomics of Early-Diverging Mushroom-Forming Fungi Provides Insights into the Origins of Lignocellulose Decay Capabilities.</title>
        <authorList>
            <person name="Nagy L.G."/>
            <person name="Riley R."/>
            <person name="Tritt A."/>
            <person name="Adam C."/>
            <person name="Daum C."/>
            <person name="Floudas D."/>
            <person name="Sun H."/>
            <person name="Yadav J.S."/>
            <person name="Pangilinan J."/>
            <person name="Larsson K.H."/>
            <person name="Matsuura K."/>
            <person name="Barry K."/>
            <person name="Labutti K."/>
            <person name="Kuo R."/>
            <person name="Ohm R.A."/>
            <person name="Bhattacharya S.S."/>
            <person name="Shirouzu T."/>
            <person name="Yoshinaga Y."/>
            <person name="Martin F.M."/>
            <person name="Grigoriev I.V."/>
            <person name="Hibbett D.S."/>
        </authorList>
    </citation>
    <scope>NUCLEOTIDE SEQUENCE [LARGE SCALE GENOMIC DNA]</scope>
    <source>
        <strain evidence="1 2">93-53</strain>
    </source>
</reference>
<dbReference type="RefSeq" id="XP_040767492.1">
    <property type="nucleotide sequence ID" value="XM_040911508.1"/>
</dbReference>
<dbReference type="EMBL" id="KV427611">
    <property type="protein sequence ID" value="KZT09752.1"/>
    <property type="molecule type" value="Genomic_DNA"/>
</dbReference>